<evidence type="ECO:0000256" key="4">
    <source>
        <dbReference type="ARBA" id="ARBA00022272"/>
    </source>
</evidence>
<accession>A0A6G5QEY5</accession>
<proteinExistence type="inferred from homology"/>
<organism evidence="11 12">
    <name type="scientific">Campylobacter mucosalis CCUG 21559</name>
    <dbReference type="NCBI Taxonomy" id="1032067"/>
    <lineage>
        <taxon>Bacteria</taxon>
        <taxon>Pseudomonadati</taxon>
        <taxon>Campylobacterota</taxon>
        <taxon>Epsilonproteobacteria</taxon>
        <taxon>Campylobacterales</taxon>
        <taxon>Campylobacteraceae</taxon>
        <taxon>Campylobacter</taxon>
    </lineage>
</organism>
<dbReference type="Proteomes" id="UP000503264">
    <property type="component" value="Chromosome"/>
</dbReference>
<evidence type="ECO:0000313" key="12">
    <source>
        <dbReference type="Proteomes" id="UP000503264"/>
    </source>
</evidence>
<gene>
    <name evidence="9 11" type="primary">trpF</name>
    <name evidence="11" type="ORF">CMUC_0346</name>
</gene>
<dbReference type="InterPro" id="IPR044643">
    <property type="entry name" value="TrpF_fam"/>
</dbReference>
<evidence type="ECO:0000256" key="2">
    <source>
        <dbReference type="ARBA" id="ARBA00004664"/>
    </source>
</evidence>
<protein>
    <recommendedName>
        <fullName evidence="4 9">N-(5'-phosphoribosyl)anthranilate isomerase</fullName>
        <shortName evidence="9">PRAI</shortName>
        <ecNumber evidence="3 9">5.3.1.24</ecNumber>
    </recommendedName>
</protein>
<evidence type="ECO:0000259" key="10">
    <source>
        <dbReference type="Pfam" id="PF00697"/>
    </source>
</evidence>
<reference evidence="11 12" key="1">
    <citation type="submission" date="2016-07" db="EMBL/GenBank/DDBJ databases">
        <title>Comparative genomics of the Campylobacter concisus group.</title>
        <authorList>
            <person name="Miller W.G."/>
            <person name="Yee E."/>
            <person name="Chapman M.H."/>
            <person name="Huynh S."/>
            <person name="Bono J.L."/>
            <person name="On S.L.W."/>
            <person name="StLeger J."/>
            <person name="Foster G."/>
            <person name="Parker C.T."/>
        </authorList>
    </citation>
    <scope>NUCLEOTIDE SEQUENCE [LARGE SCALE GENOMIC DNA]</scope>
    <source>
        <strain evidence="11 12">CCUG 21559</strain>
    </source>
</reference>
<evidence type="ECO:0000256" key="3">
    <source>
        <dbReference type="ARBA" id="ARBA00012572"/>
    </source>
</evidence>
<feature type="domain" description="N-(5'phosphoribosyl) anthranilate isomerase (PRAI)" evidence="10">
    <location>
        <begin position="122"/>
        <end position="254"/>
    </location>
</feature>
<dbReference type="PANTHER" id="PTHR42894">
    <property type="entry name" value="N-(5'-PHOSPHORIBOSYL)ANTHRANILATE ISOMERASE"/>
    <property type="match status" value="1"/>
</dbReference>
<evidence type="ECO:0000256" key="9">
    <source>
        <dbReference type="HAMAP-Rule" id="MF_00135"/>
    </source>
</evidence>
<dbReference type="GO" id="GO:0000162">
    <property type="term" value="P:L-tryptophan biosynthetic process"/>
    <property type="evidence" value="ECO:0007669"/>
    <property type="project" value="UniProtKB-UniRule"/>
</dbReference>
<dbReference type="GO" id="GO:0004640">
    <property type="term" value="F:phosphoribosylanthranilate isomerase activity"/>
    <property type="evidence" value="ECO:0007669"/>
    <property type="project" value="UniProtKB-UniRule"/>
</dbReference>
<dbReference type="SUPFAM" id="SSF51366">
    <property type="entry name" value="Ribulose-phoshate binding barrel"/>
    <property type="match status" value="2"/>
</dbReference>
<dbReference type="InterPro" id="IPR013785">
    <property type="entry name" value="Aldolase_TIM"/>
</dbReference>
<keyword evidence="8 9" id="KW-0413">Isomerase</keyword>
<evidence type="ECO:0000256" key="5">
    <source>
        <dbReference type="ARBA" id="ARBA00022605"/>
    </source>
</evidence>
<sequence length="263" mass="28793">MSFSSPTQLKICGIKTPDEAAKILALNVDFIGVIFAKSKRQVDMMTARQIANLAHQNGKKCVGVFASGNQSCDTKITATISSQNRNSKPLLSYAFGYESGEYEVPEFNSLSQKSALPVCEVQNNCEIMEVAEFCGLDVAQIHGEISENLYLNLKDLGCEIWQALSVGEVLPNVTKFADLVLYDCKGENLGGNGKSFNWNLLKNLEPFSFGLAGGIGEENVSEALKFNPKIIDINSKVEDENLQKIPQKVEKIAQIVCNVNLKC</sequence>
<dbReference type="Gene3D" id="3.20.20.70">
    <property type="entry name" value="Aldolase class I"/>
    <property type="match status" value="2"/>
</dbReference>
<dbReference type="InterPro" id="IPR011060">
    <property type="entry name" value="RibuloseP-bd_barrel"/>
</dbReference>
<comment type="similarity">
    <text evidence="9">Belongs to the TrpF family.</text>
</comment>
<evidence type="ECO:0000313" key="11">
    <source>
        <dbReference type="EMBL" id="QCD44159.1"/>
    </source>
</evidence>
<dbReference type="HAMAP" id="MF_00135">
    <property type="entry name" value="PRAI"/>
    <property type="match status" value="1"/>
</dbReference>
<keyword evidence="6 9" id="KW-0822">Tryptophan biosynthesis</keyword>
<dbReference type="PANTHER" id="PTHR42894:SF1">
    <property type="entry name" value="N-(5'-PHOSPHORIBOSYL)ANTHRANILATE ISOMERASE"/>
    <property type="match status" value="1"/>
</dbReference>
<dbReference type="EC" id="5.3.1.24" evidence="3 9"/>
<evidence type="ECO:0000256" key="8">
    <source>
        <dbReference type="ARBA" id="ARBA00023235"/>
    </source>
</evidence>
<dbReference type="InterPro" id="IPR001240">
    <property type="entry name" value="PRAI_dom"/>
</dbReference>
<evidence type="ECO:0000256" key="6">
    <source>
        <dbReference type="ARBA" id="ARBA00022822"/>
    </source>
</evidence>
<dbReference type="CDD" id="cd00405">
    <property type="entry name" value="PRAI"/>
    <property type="match status" value="1"/>
</dbReference>
<keyword evidence="7 9" id="KW-0057">Aromatic amino acid biosynthesis</keyword>
<dbReference type="Pfam" id="PF00697">
    <property type="entry name" value="PRAI"/>
    <property type="match status" value="1"/>
</dbReference>
<dbReference type="EMBL" id="CP012542">
    <property type="protein sequence ID" value="QCD44159.1"/>
    <property type="molecule type" value="Genomic_DNA"/>
</dbReference>
<keyword evidence="5 9" id="KW-0028">Amino-acid biosynthesis</keyword>
<evidence type="ECO:0000256" key="7">
    <source>
        <dbReference type="ARBA" id="ARBA00023141"/>
    </source>
</evidence>
<keyword evidence="12" id="KW-1185">Reference proteome</keyword>
<dbReference type="RefSeq" id="WP_236844941.1">
    <property type="nucleotide sequence ID" value="NZ_CP012542.1"/>
</dbReference>
<dbReference type="AlphaFoldDB" id="A0A6G5QEY5"/>
<name>A0A6G5QEY5_9BACT</name>
<comment type="pathway">
    <text evidence="2 9">Amino-acid biosynthesis; L-tryptophan biosynthesis; L-tryptophan from chorismate: step 3/5.</text>
</comment>
<comment type="catalytic activity">
    <reaction evidence="1 9">
        <text>N-(5-phospho-beta-D-ribosyl)anthranilate = 1-(2-carboxyphenylamino)-1-deoxy-D-ribulose 5-phosphate</text>
        <dbReference type="Rhea" id="RHEA:21540"/>
        <dbReference type="ChEBI" id="CHEBI:18277"/>
        <dbReference type="ChEBI" id="CHEBI:58613"/>
        <dbReference type="EC" id="5.3.1.24"/>
    </reaction>
</comment>
<dbReference type="UniPathway" id="UPA00035">
    <property type="reaction ID" value="UER00042"/>
</dbReference>
<evidence type="ECO:0000256" key="1">
    <source>
        <dbReference type="ARBA" id="ARBA00001164"/>
    </source>
</evidence>